<dbReference type="Proteomes" id="UP001189624">
    <property type="component" value="Chromosome 7"/>
</dbReference>
<keyword evidence="2" id="KW-1185">Reference proteome</keyword>
<sequence>MGVEGEEGIGSGEYSLQVECRERRMQLRSIGLAENKMKKLFGYDVFADTMRV</sequence>
<accession>A0AA86VZM1</accession>
<organism evidence="1 2">
    <name type="scientific">Sphenostylis stenocarpa</name>
    <dbReference type="NCBI Taxonomy" id="92480"/>
    <lineage>
        <taxon>Eukaryota</taxon>
        <taxon>Viridiplantae</taxon>
        <taxon>Streptophyta</taxon>
        <taxon>Embryophyta</taxon>
        <taxon>Tracheophyta</taxon>
        <taxon>Spermatophyta</taxon>
        <taxon>Magnoliopsida</taxon>
        <taxon>eudicotyledons</taxon>
        <taxon>Gunneridae</taxon>
        <taxon>Pentapetalae</taxon>
        <taxon>rosids</taxon>
        <taxon>fabids</taxon>
        <taxon>Fabales</taxon>
        <taxon>Fabaceae</taxon>
        <taxon>Papilionoideae</taxon>
        <taxon>50 kb inversion clade</taxon>
        <taxon>NPAAA clade</taxon>
        <taxon>indigoferoid/millettioid clade</taxon>
        <taxon>Phaseoleae</taxon>
        <taxon>Sphenostylis</taxon>
    </lineage>
</organism>
<protein>
    <submittedName>
        <fullName evidence="1">Uncharacterized protein</fullName>
    </submittedName>
</protein>
<evidence type="ECO:0000313" key="1">
    <source>
        <dbReference type="EMBL" id="CAJ1967223.1"/>
    </source>
</evidence>
<name>A0AA86VZM1_9FABA</name>
<dbReference type="Gramene" id="rna-AYBTSS11_LOCUS21065">
    <property type="protein sequence ID" value="CAJ1967223.1"/>
    <property type="gene ID" value="gene-AYBTSS11_LOCUS21065"/>
</dbReference>
<gene>
    <name evidence="1" type="ORF">AYBTSS11_LOCUS21065</name>
</gene>
<reference evidence="1" key="1">
    <citation type="submission" date="2023-10" db="EMBL/GenBank/DDBJ databases">
        <authorList>
            <person name="Domelevo Entfellner J.-B."/>
        </authorList>
    </citation>
    <scope>NUCLEOTIDE SEQUENCE</scope>
</reference>
<dbReference type="AlphaFoldDB" id="A0AA86VZM1"/>
<evidence type="ECO:0000313" key="2">
    <source>
        <dbReference type="Proteomes" id="UP001189624"/>
    </source>
</evidence>
<proteinExistence type="predicted"/>
<dbReference type="EMBL" id="OY731404">
    <property type="protein sequence ID" value="CAJ1967223.1"/>
    <property type="molecule type" value="Genomic_DNA"/>
</dbReference>